<comment type="caution">
    <text evidence="1">The sequence shown here is derived from an EMBL/GenBank/DDBJ whole genome shotgun (WGS) entry which is preliminary data.</text>
</comment>
<evidence type="ECO:0000313" key="1">
    <source>
        <dbReference type="EMBL" id="KAJ7612687.1"/>
    </source>
</evidence>
<proteinExistence type="predicted"/>
<dbReference type="InterPro" id="IPR023213">
    <property type="entry name" value="CAT-like_dom_sf"/>
</dbReference>
<evidence type="ECO:0000313" key="2">
    <source>
        <dbReference type="Proteomes" id="UP001221142"/>
    </source>
</evidence>
<dbReference type="PANTHER" id="PTHR31642:SF294">
    <property type="entry name" value="ACETYLTRANSFERASE MATC1"/>
    <property type="match status" value="1"/>
</dbReference>
<organism evidence="1 2">
    <name type="scientific">Roridomyces roridus</name>
    <dbReference type="NCBI Taxonomy" id="1738132"/>
    <lineage>
        <taxon>Eukaryota</taxon>
        <taxon>Fungi</taxon>
        <taxon>Dikarya</taxon>
        <taxon>Basidiomycota</taxon>
        <taxon>Agaricomycotina</taxon>
        <taxon>Agaricomycetes</taxon>
        <taxon>Agaricomycetidae</taxon>
        <taxon>Agaricales</taxon>
        <taxon>Marasmiineae</taxon>
        <taxon>Mycenaceae</taxon>
        <taxon>Roridomyces</taxon>
    </lineage>
</organism>
<dbReference type="GO" id="GO:0016747">
    <property type="term" value="F:acyltransferase activity, transferring groups other than amino-acyl groups"/>
    <property type="evidence" value="ECO:0007669"/>
    <property type="project" value="TreeGrafter"/>
</dbReference>
<keyword evidence="2" id="KW-1185">Reference proteome</keyword>
<accession>A0AAD7FCT7</accession>
<dbReference type="PANTHER" id="PTHR31642">
    <property type="entry name" value="TRICHOTHECENE 3-O-ACETYLTRANSFERASE"/>
    <property type="match status" value="1"/>
</dbReference>
<dbReference type="EMBL" id="JARKIF010000030">
    <property type="protein sequence ID" value="KAJ7612687.1"/>
    <property type="molecule type" value="Genomic_DNA"/>
</dbReference>
<dbReference type="InterPro" id="IPR050317">
    <property type="entry name" value="Plant_Fungal_Acyltransferase"/>
</dbReference>
<dbReference type="Proteomes" id="UP001221142">
    <property type="component" value="Unassembled WGS sequence"/>
</dbReference>
<gene>
    <name evidence="1" type="ORF">FB45DRAFT_759814</name>
</gene>
<reference evidence="1" key="1">
    <citation type="submission" date="2023-03" db="EMBL/GenBank/DDBJ databases">
        <title>Massive genome expansion in bonnet fungi (Mycena s.s.) driven by repeated elements and novel gene families across ecological guilds.</title>
        <authorList>
            <consortium name="Lawrence Berkeley National Laboratory"/>
            <person name="Harder C.B."/>
            <person name="Miyauchi S."/>
            <person name="Viragh M."/>
            <person name="Kuo A."/>
            <person name="Thoen E."/>
            <person name="Andreopoulos B."/>
            <person name="Lu D."/>
            <person name="Skrede I."/>
            <person name="Drula E."/>
            <person name="Henrissat B."/>
            <person name="Morin E."/>
            <person name="Kohler A."/>
            <person name="Barry K."/>
            <person name="LaButti K."/>
            <person name="Morin E."/>
            <person name="Salamov A."/>
            <person name="Lipzen A."/>
            <person name="Mereny Z."/>
            <person name="Hegedus B."/>
            <person name="Baldrian P."/>
            <person name="Stursova M."/>
            <person name="Weitz H."/>
            <person name="Taylor A."/>
            <person name="Grigoriev I.V."/>
            <person name="Nagy L.G."/>
            <person name="Martin F."/>
            <person name="Kauserud H."/>
        </authorList>
    </citation>
    <scope>NUCLEOTIDE SEQUENCE</scope>
    <source>
        <strain evidence="1">9284</strain>
    </source>
</reference>
<dbReference type="Gene3D" id="3.30.559.10">
    <property type="entry name" value="Chloramphenicol acetyltransferase-like domain"/>
    <property type="match status" value="2"/>
</dbReference>
<dbReference type="AlphaFoldDB" id="A0AAD7FCT7"/>
<name>A0AAD7FCT7_9AGAR</name>
<protein>
    <submittedName>
        <fullName evidence="1">Uncharacterized protein</fullName>
    </submittedName>
</protein>
<sequence length="484" mass="54387">MLWTHSEPTPPPHGMRTIPCSGFDITPIVMILTTGLIIESRLDARKLEGTLTTLIERKFPRAGARIALRNGAYEFQIPERFGPDAPCVNFTVKNHPEAYRADPSRPTLPMDLKFPTPSLPSLSKVPDAVHQYLRSSSCPQSIKAIIESKKPMLHVHVTLFDDVTFIGVTSSHVGFDAVGTGTLLNAWTRLINGTDIDAIKGMPWDVQPFASFAGPTQITKLRGWFNLGILSQMVFIAYFICRLFRDSNDYDVFVHVPKSFLEEEKRKIIDQLKKERSSEWVGSSDVLTAWWYKTALGYRVNDRTPFHLYFPVNIREKPLFLGQSTLETPYINNAVAWLAIPPLPVKAFHEKSLTELALHIRRAILAYDADPEGLRDDMSCLCANPFKTHFPCPPGGEFSSHTNWRVAGFGGLDFSGAVVGEQVKQARVAFVFPVFTSRMPYYLLRGSGAVLMEDEEAIWLIQKRGEKDWDGILRSGSVPLIYNS</sequence>